<dbReference type="InterPro" id="IPR024072">
    <property type="entry name" value="DHFR-like_dom_sf"/>
</dbReference>
<dbReference type="AlphaFoldDB" id="A0A7K0EVW6"/>
<accession>A0A7K0EVW6</accession>
<evidence type="ECO:0000313" key="3">
    <source>
        <dbReference type="Proteomes" id="UP000441754"/>
    </source>
</evidence>
<dbReference type="Proteomes" id="UP000441754">
    <property type="component" value="Unassembled WGS sequence"/>
</dbReference>
<comment type="caution">
    <text evidence="2">The sequence shown here is derived from an EMBL/GenBank/DDBJ whole genome shotgun (WGS) entry which is preliminary data.</text>
</comment>
<keyword evidence="3" id="KW-1185">Reference proteome</keyword>
<sequence length="82" mass="9131">MDEGNPETIKPAGKNFIVYGGSSFVSALIKEDLIDEFDFFINPVAVGKGWPIFEKLDTFRPLKLKKATVFDCGTVLLKYELG</sequence>
<proteinExistence type="predicted"/>
<dbReference type="Gene3D" id="3.40.430.10">
    <property type="entry name" value="Dihydrofolate Reductase, subunit A"/>
    <property type="match status" value="1"/>
</dbReference>
<dbReference type="GO" id="GO:0009231">
    <property type="term" value="P:riboflavin biosynthetic process"/>
    <property type="evidence" value="ECO:0007669"/>
    <property type="project" value="InterPro"/>
</dbReference>
<evidence type="ECO:0000259" key="1">
    <source>
        <dbReference type="Pfam" id="PF01872"/>
    </source>
</evidence>
<feature type="domain" description="Bacterial bifunctional deaminase-reductase C-terminal" evidence="1">
    <location>
        <begin position="14"/>
        <end position="76"/>
    </location>
</feature>
<reference evidence="2 3" key="1">
    <citation type="journal article" date="2018" name="Antonie Van Leeuwenhoek">
        <title>Larkinella terrae sp. nov., isolated from soil on Jeju Island, South Korea.</title>
        <authorList>
            <person name="Ten L.N."/>
            <person name="Jeon J."/>
            <person name="Park S.J."/>
            <person name="Park S."/>
            <person name="Lee S.Y."/>
            <person name="Kim M.K."/>
            <person name="Jung H.Y."/>
        </authorList>
    </citation>
    <scope>NUCLEOTIDE SEQUENCE [LARGE SCALE GENOMIC DNA]</scope>
    <source>
        <strain evidence="2 3">KCTC 52001</strain>
    </source>
</reference>
<dbReference type="InterPro" id="IPR002734">
    <property type="entry name" value="RibDG_C"/>
</dbReference>
<dbReference type="Pfam" id="PF01872">
    <property type="entry name" value="RibD_C"/>
    <property type="match status" value="1"/>
</dbReference>
<organism evidence="2 3">
    <name type="scientific">Larkinella terrae</name>
    <dbReference type="NCBI Taxonomy" id="2025311"/>
    <lineage>
        <taxon>Bacteria</taxon>
        <taxon>Pseudomonadati</taxon>
        <taxon>Bacteroidota</taxon>
        <taxon>Cytophagia</taxon>
        <taxon>Cytophagales</taxon>
        <taxon>Spirosomataceae</taxon>
        <taxon>Larkinella</taxon>
    </lineage>
</organism>
<dbReference type="EMBL" id="WJXZ01000022">
    <property type="protein sequence ID" value="MRS65927.1"/>
    <property type="molecule type" value="Genomic_DNA"/>
</dbReference>
<gene>
    <name evidence="2" type="ORF">GJJ30_31880</name>
</gene>
<dbReference type="SUPFAM" id="SSF53597">
    <property type="entry name" value="Dihydrofolate reductase-like"/>
    <property type="match status" value="1"/>
</dbReference>
<name>A0A7K0EVW6_9BACT</name>
<dbReference type="OrthoDB" id="195113at2"/>
<evidence type="ECO:0000313" key="2">
    <source>
        <dbReference type="EMBL" id="MRS65927.1"/>
    </source>
</evidence>
<dbReference type="RefSeq" id="WP_154179409.1">
    <property type="nucleotide sequence ID" value="NZ_WJXZ01000022.1"/>
</dbReference>
<protein>
    <recommendedName>
        <fullName evidence="1">Bacterial bifunctional deaminase-reductase C-terminal domain-containing protein</fullName>
    </recommendedName>
</protein>
<dbReference type="GO" id="GO:0008703">
    <property type="term" value="F:5-amino-6-(5-phosphoribosylamino)uracil reductase activity"/>
    <property type="evidence" value="ECO:0007669"/>
    <property type="project" value="InterPro"/>
</dbReference>